<dbReference type="EMBL" id="DWZI01000004">
    <property type="protein sequence ID" value="HJA84809.1"/>
    <property type="molecule type" value="Genomic_DNA"/>
</dbReference>
<evidence type="ECO:0000313" key="1">
    <source>
        <dbReference type="EMBL" id="HJA84809.1"/>
    </source>
</evidence>
<dbReference type="AlphaFoldDB" id="A0A9D2HUP2"/>
<dbReference type="NCBIfam" id="TIGR01200">
    <property type="entry name" value="GLPGLI"/>
    <property type="match status" value="1"/>
</dbReference>
<accession>A0A9D2HUP2</accession>
<dbReference type="Proteomes" id="UP000823862">
    <property type="component" value="Unassembled WGS sequence"/>
</dbReference>
<evidence type="ECO:0000313" key="2">
    <source>
        <dbReference type="Proteomes" id="UP000823862"/>
    </source>
</evidence>
<reference evidence="1" key="2">
    <citation type="submission" date="2021-04" db="EMBL/GenBank/DDBJ databases">
        <authorList>
            <person name="Gilroy R."/>
        </authorList>
    </citation>
    <scope>NUCLEOTIDE SEQUENCE</scope>
    <source>
        <strain evidence="1">ChiHjej12B11-9795</strain>
    </source>
</reference>
<sequence>MKISSLLFLFFLWGGSYYLVAQPKQGYALAPRLRGACEKQVTIDTAYLRVYYAFNAEDLNDYDTYIDLQCLEVGRKQSKYYSAFWATADSLSVEWGKSHPYAGSSPQWFGEGGRFPDRWSEYQFSVIFKSGNRLKVYAAMPHALEQYNCWYEESYPLQEWTIRTDTLTVCGHLCQKAVCSYRGRQWVAWFSADVPVADGPWKLGDLPGLILKAYDRDELYTFECIGLEQGAFPLVKWDYSRFKARSREKVLKLQKGINEDYFKMTKAVDIKTGKPVSKFTPYEPLELE</sequence>
<proteinExistence type="predicted"/>
<protein>
    <submittedName>
        <fullName evidence="1">GLPGLI family protein</fullName>
    </submittedName>
</protein>
<gene>
    <name evidence="1" type="ORF">H9950_01180</name>
</gene>
<organism evidence="1 2">
    <name type="scientific">Candidatus Bacteroides avicola</name>
    <dbReference type="NCBI Taxonomy" id="2838468"/>
    <lineage>
        <taxon>Bacteria</taxon>
        <taxon>Pseudomonadati</taxon>
        <taxon>Bacteroidota</taxon>
        <taxon>Bacteroidia</taxon>
        <taxon>Bacteroidales</taxon>
        <taxon>Bacteroidaceae</taxon>
        <taxon>Bacteroides</taxon>
    </lineage>
</organism>
<dbReference type="InterPro" id="IPR005901">
    <property type="entry name" value="GLPGLI"/>
</dbReference>
<comment type="caution">
    <text evidence="1">The sequence shown here is derived from an EMBL/GenBank/DDBJ whole genome shotgun (WGS) entry which is preliminary data.</text>
</comment>
<name>A0A9D2HUP2_9BACE</name>
<reference evidence="1" key="1">
    <citation type="journal article" date="2021" name="PeerJ">
        <title>Extensive microbial diversity within the chicken gut microbiome revealed by metagenomics and culture.</title>
        <authorList>
            <person name="Gilroy R."/>
            <person name="Ravi A."/>
            <person name="Getino M."/>
            <person name="Pursley I."/>
            <person name="Horton D.L."/>
            <person name="Alikhan N.F."/>
            <person name="Baker D."/>
            <person name="Gharbi K."/>
            <person name="Hall N."/>
            <person name="Watson M."/>
            <person name="Adriaenssens E.M."/>
            <person name="Foster-Nyarko E."/>
            <person name="Jarju S."/>
            <person name="Secka A."/>
            <person name="Antonio M."/>
            <person name="Oren A."/>
            <person name="Chaudhuri R.R."/>
            <person name="La Ragione R."/>
            <person name="Hildebrand F."/>
            <person name="Pallen M.J."/>
        </authorList>
    </citation>
    <scope>NUCLEOTIDE SEQUENCE</scope>
    <source>
        <strain evidence="1">ChiHjej12B11-9795</strain>
    </source>
</reference>